<feature type="domain" description="ABC transporter" evidence="9">
    <location>
        <begin position="451"/>
        <end position="670"/>
    </location>
</feature>
<dbReference type="Gene3D" id="3.40.50.300">
    <property type="entry name" value="P-loop containing nucleotide triphosphate hydrolases"/>
    <property type="match status" value="1"/>
</dbReference>
<dbReference type="PROSITE" id="PS00211">
    <property type="entry name" value="ABC_TRANSPORTER_1"/>
    <property type="match status" value="1"/>
</dbReference>
<dbReference type="InterPro" id="IPR050835">
    <property type="entry name" value="ABC_transporter_sub-D"/>
</dbReference>
<keyword evidence="6 8" id="KW-1133">Transmembrane helix</keyword>
<evidence type="ECO:0000313" key="11">
    <source>
        <dbReference type="Proteomes" id="UP001652740"/>
    </source>
</evidence>
<keyword evidence="7 8" id="KW-0472">Membrane</keyword>
<dbReference type="SUPFAM" id="SSF90123">
    <property type="entry name" value="ABC transporter transmembrane region"/>
    <property type="match status" value="1"/>
</dbReference>
<evidence type="ECO:0000256" key="4">
    <source>
        <dbReference type="ARBA" id="ARBA00022741"/>
    </source>
</evidence>
<dbReference type="InterPro" id="IPR017871">
    <property type="entry name" value="ABC_transporter-like_CS"/>
</dbReference>
<keyword evidence="11" id="KW-1185">Reference proteome</keyword>
<sequence>MAPNYSKLIERTDVRIALAASTALTAWYIRNYYKSSKHSRSKDGRLVRLSPEEQIQYMIKEKTKKEPKGKVDARFWADLKVLWKIMFPGLWSRESGLMVLIAVSLISRSICDLWLIQHSTLIEGSIISMNLPDFKRLLVQFFIAMPMISLVNNVLKWSIGEAKLRIRTNLTLHMYQEYLKGFTYYQVSNLDNRIANADQVLTTDIEKFCDTVIDLYSNISKPLLDIGIYLYRLTTNLGATTPGIMVAYLVVSGIFLTILRKPTAKMTVQEQKLEGEFRYVNSRLITNSEEIAFYQGNHREQLTLLASFFKLTRHLRNFLNFRVMMGFIDNIVAKYVAITVGFYAVSRPFFAVDHNLLTKGTENDRFKHYYTYGRMMVKMAEGIGRLVLSGREMNKLAGLTARVTQLRSVLEDVQRGKYTRTMVEKNVQNGNGPPALLAPGAGRIIYQDKIIKFDKVPLVTPNGDVLIKELSFEVKSGINVLVCGPNGCGKSSLFRHLGELWPIFGGTLTKPPKGKLFYVPQRPYMTLGTLRDQVIYPQTREEMVRRGRTDEQLNRFLEIVQLSYLTTREGGWDAVEDWMDVLSGGEKQRIAMARLFYHEPQFAILDECTSAVSVDVEGQMYQYCREMGISLFTVSHRKSLWKHHDHYLQMDGRGGYVFEAIDSDTQQFGS</sequence>
<dbReference type="GO" id="GO:0005524">
    <property type="term" value="F:ATP binding"/>
    <property type="evidence" value="ECO:0007669"/>
    <property type="project" value="UniProtKB-KW"/>
</dbReference>
<keyword evidence="2" id="KW-0813">Transport</keyword>
<feature type="transmembrane region" description="Helical" evidence="8">
    <location>
        <begin position="323"/>
        <end position="345"/>
    </location>
</feature>
<evidence type="ECO:0000259" key="9">
    <source>
        <dbReference type="PROSITE" id="PS50893"/>
    </source>
</evidence>
<dbReference type="Pfam" id="PF00005">
    <property type="entry name" value="ABC_tran"/>
    <property type="match status" value="1"/>
</dbReference>
<dbReference type="SUPFAM" id="SSF52540">
    <property type="entry name" value="P-loop containing nucleoside triphosphate hydrolases"/>
    <property type="match status" value="1"/>
</dbReference>
<evidence type="ECO:0000256" key="7">
    <source>
        <dbReference type="ARBA" id="ARBA00023136"/>
    </source>
</evidence>
<name>A0ABM3MGC3_GALME</name>
<dbReference type="CDD" id="cd03223">
    <property type="entry name" value="ABCD_peroxisomal_ALDP"/>
    <property type="match status" value="1"/>
</dbReference>
<dbReference type="Pfam" id="PF06472">
    <property type="entry name" value="ABC_membrane_2"/>
    <property type="match status" value="1"/>
</dbReference>
<dbReference type="InterPro" id="IPR036640">
    <property type="entry name" value="ABC1_TM_sf"/>
</dbReference>
<dbReference type="SMART" id="SM00382">
    <property type="entry name" value="AAA"/>
    <property type="match status" value="1"/>
</dbReference>
<feature type="domain" description="ABC transmembrane type-1" evidence="10">
    <location>
        <begin position="121"/>
        <end position="333"/>
    </location>
</feature>
<organism evidence="11 12">
    <name type="scientific">Galleria mellonella</name>
    <name type="common">Greater wax moth</name>
    <dbReference type="NCBI Taxonomy" id="7137"/>
    <lineage>
        <taxon>Eukaryota</taxon>
        <taxon>Metazoa</taxon>
        <taxon>Ecdysozoa</taxon>
        <taxon>Arthropoda</taxon>
        <taxon>Hexapoda</taxon>
        <taxon>Insecta</taxon>
        <taxon>Pterygota</taxon>
        <taxon>Neoptera</taxon>
        <taxon>Endopterygota</taxon>
        <taxon>Lepidoptera</taxon>
        <taxon>Glossata</taxon>
        <taxon>Ditrysia</taxon>
        <taxon>Pyraloidea</taxon>
        <taxon>Pyralidae</taxon>
        <taxon>Galleriinae</taxon>
        <taxon>Galleria</taxon>
    </lineage>
</organism>
<dbReference type="InterPro" id="IPR003593">
    <property type="entry name" value="AAA+_ATPase"/>
</dbReference>
<keyword evidence="3 8" id="KW-0812">Transmembrane</keyword>
<dbReference type="PANTHER" id="PTHR11384:SF62">
    <property type="entry name" value="ATP-BINDING CASSETTE SUB-FAMILY D MEMBER 3"/>
    <property type="match status" value="1"/>
</dbReference>
<dbReference type="InterPro" id="IPR003439">
    <property type="entry name" value="ABC_transporter-like_ATP-bd"/>
</dbReference>
<accession>A0ABM3MGC3</accession>
<dbReference type="GeneID" id="113511974"/>
<evidence type="ECO:0000256" key="8">
    <source>
        <dbReference type="SAM" id="Phobius"/>
    </source>
</evidence>
<gene>
    <name evidence="12" type="primary">LOC113511974</name>
</gene>
<evidence type="ECO:0000256" key="1">
    <source>
        <dbReference type="ARBA" id="ARBA00008575"/>
    </source>
</evidence>
<dbReference type="Gene3D" id="1.20.1560.10">
    <property type="entry name" value="ABC transporter type 1, transmembrane domain"/>
    <property type="match status" value="1"/>
</dbReference>
<comment type="similarity">
    <text evidence="1">Belongs to the ABC transporter superfamily. ABCD family. Peroxisomal fatty acyl CoA transporter (TC 3.A.1.203) subfamily.</text>
</comment>
<evidence type="ECO:0000259" key="10">
    <source>
        <dbReference type="PROSITE" id="PS50929"/>
    </source>
</evidence>
<dbReference type="RefSeq" id="XP_052750441.1">
    <property type="nucleotide sequence ID" value="XM_052894481.1"/>
</dbReference>
<dbReference type="Proteomes" id="UP001652740">
    <property type="component" value="Unplaced"/>
</dbReference>
<keyword evidence="4" id="KW-0547">Nucleotide-binding</keyword>
<evidence type="ECO:0000256" key="6">
    <source>
        <dbReference type="ARBA" id="ARBA00022989"/>
    </source>
</evidence>
<dbReference type="PANTHER" id="PTHR11384">
    <property type="entry name" value="ATP-BINDING CASSETTE, SUB-FAMILY D MEMBER"/>
    <property type="match status" value="1"/>
</dbReference>
<feature type="transmembrane region" description="Helical" evidence="8">
    <location>
        <begin position="239"/>
        <end position="259"/>
    </location>
</feature>
<evidence type="ECO:0000256" key="3">
    <source>
        <dbReference type="ARBA" id="ARBA00022692"/>
    </source>
</evidence>
<proteinExistence type="inferred from homology"/>
<keyword evidence="5 12" id="KW-0067">ATP-binding</keyword>
<dbReference type="PROSITE" id="PS50929">
    <property type="entry name" value="ABC_TM1F"/>
    <property type="match status" value="1"/>
</dbReference>
<evidence type="ECO:0000256" key="2">
    <source>
        <dbReference type="ARBA" id="ARBA00022448"/>
    </source>
</evidence>
<dbReference type="PROSITE" id="PS50893">
    <property type="entry name" value="ABC_TRANSPORTER_2"/>
    <property type="match status" value="1"/>
</dbReference>
<evidence type="ECO:0000313" key="12">
    <source>
        <dbReference type="RefSeq" id="XP_052750441.1"/>
    </source>
</evidence>
<reference evidence="12" key="1">
    <citation type="submission" date="2025-08" db="UniProtKB">
        <authorList>
            <consortium name="RefSeq"/>
        </authorList>
    </citation>
    <scope>IDENTIFICATION</scope>
    <source>
        <tissue evidence="12">Whole larvae</tissue>
    </source>
</reference>
<dbReference type="InterPro" id="IPR011527">
    <property type="entry name" value="ABC1_TM_dom"/>
</dbReference>
<dbReference type="InterPro" id="IPR027417">
    <property type="entry name" value="P-loop_NTPase"/>
</dbReference>
<protein>
    <submittedName>
        <fullName evidence="12">ATP-binding cassette sub-family D member 3</fullName>
    </submittedName>
</protein>
<evidence type="ECO:0000256" key="5">
    <source>
        <dbReference type="ARBA" id="ARBA00022840"/>
    </source>
</evidence>